<reference evidence="2" key="1">
    <citation type="journal article" date="2019" name="Int. J. Syst. Evol. Microbiol.">
        <title>The Global Catalogue of Microorganisms (GCM) 10K type strain sequencing project: providing services to taxonomists for standard genome sequencing and annotation.</title>
        <authorList>
            <consortium name="The Broad Institute Genomics Platform"/>
            <consortium name="The Broad Institute Genome Sequencing Center for Infectious Disease"/>
            <person name="Wu L."/>
            <person name="Ma J."/>
        </authorList>
    </citation>
    <scope>NUCLEOTIDE SEQUENCE [LARGE SCALE GENOMIC DNA]</scope>
    <source>
        <strain evidence="2">CCM 8905</strain>
    </source>
</reference>
<gene>
    <name evidence="1" type="ORF">ACFP1G_06090</name>
</gene>
<evidence type="ECO:0000313" key="2">
    <source>
        <dbReference type="Proteomes" id="UP001596254"/>
    </source>
</evidence>
<organism evidence="1 2">
    <name type="scientific">Levilactobacillus tongjiangensis</name>
    <dbReference type="NCBI Taxonomy" id="2486023"/>
    <lineage>
        <taxon>Bacteria</taxon>
        <taxon>Bacillati</taxon>
        <taxon>Bacillota</taxon>
        <taxon>Bacilli</taxon>
        <taxon>Lactobacillales</taxon>
        <taxon>Lactobacillaceae</taxon>
        <taxon>Levilactobacillus</taxon>
    </lineage>
</organism>
<evidence type="ECO:0000313" key="1">
    <source>
        <dbReference type="EMBL" id="MFC6207049.1"/>
    </source>
</evidence>
<name>A0ABW1SRJ1_9LACO</name>
<dbReference type="EMBL" id="JBHSSK010000019">
    <property type="protein sequence ID" value="MFC6207049.1"/>
    <property type="molecule type" value="Genomic_DNA"/>
</dbReference>
<proteinExistence type="predicted"/>
<protein>
    <submittedName>
        <fullName evidence="1">Toll/interleukin-1 receptor domain-containing protein</fullName>
    </submittedName>
</protein>
<dbReference type="Gene3D" id="3.40.50.10140">
    <property type="entry name" value="Toll/interleukin-1 receptor homology (TIR) domain"/>
    <property type="match status" value="1"/>
</dbReference>
<dbReference type="SUPFAM" id="SSF52200">
    <property type="entry name" value="Toll/Interleukin receptor TIR domain"/>
    <property type="match status" value="1"/>
</dbReference>
<dbReference type="InterPro" id="IPR035897">
    <property type="entry name" value="Toll_tir_struct_dom_sf"/>
</dbReference>
<accession>A0ABW1SRJ1</accession>
<dbReference type="RefSeq" id="WP_125694764.1">
    <property type="nucleotide sequence ID" value="NZ_JBHSSK010000019.1"/>
</dbReference>
<dbReference type="Proteomes" id="UP001596254">
    <property type="component" value="Unassembled WGS sequence"/>
</dbReference>
<comment type="caution">
    <text evidence="1">The sequence shown here is derived from an EMBL/GenBank/DDBJ whole genome shotgun (WGS) entry which is preliminary data.</text>
</comment>
<keyword evidence="1" id="KW-0675">Receptor</keyword>
<keyword evidence="2" id="KW-1185">Reference proteome</keyword>
<sequence length="228" mass="26361">MIKGFKIKESTIIKNDWKATKDRPTIIENDNITEYISQNENGTPILDGEKLINDWFPNSSDKNIFISHAHKDAQLVENFASFLENQGLKPFVDFEVWGRCTELIKKINDEFNAVCGEKNAYYYSDAQSISANIYIILVTALNKMISQCSTFVFIESNNSIEDDYTYSPWIMEELNTFNILRCNNQMKKTYLDSEGYVTFNVAVSFKINDIISSLKEIEDQTCLFKILR</sequence>